<dbReference type="Proteomes" id="UP000270468">
    <property type="component" value="Unassembled WGS sequence"/>
</dbReference>
<keyword evidence="1" id="KW-0175">Coiled coil</keyword>
<organism evidence="2 3">
    <name type="scientific">Filibacter tadaridae</name>
    <dbReference type="NCBI Taxonomy" id="2483811"/>
    <lineage>
        <taxon>Bacteria</taxon>
        <taxon>Bacillati</taxon>
        <taxon>Bacillota</taxon>
        <taxon>Bacilli</taxon>
        <taxon>Bacillales</taxon>
        <taxon>Caryophanaceae</taxon>
        <taxon>Filibacter</taxon>
    </lineage>
</organism>
<dbReference type="EMBL" id="UXAV01000020">
    <property type="protein sequence ID" value="VDC21656.1"/>
    <property type="molecule type" value="Genomic_DNA"/>
</dbReference>
<keyword evidence="3" id="KW-1185">Reference proteome</keyword>
<feature type="coiled-coil region" evidence="1">
    <location>
        <begin position="19"/>
        <end position="46"/>
    </location>
</feature>
<reference evidence="2 3" key="1">
    <citation type="submission" date="2018-11" db="EMBL/GenBank/DDBJ databases">
        <authorList>
            <person name="Criscuolo A."/>
        </authorList>
    </citation>
    <scope>NUCLEOTIDE SEQUENCE [LARGE SCALE GENOMIC DNA]</scope>
    <source>
        <strain evidence="2">ATB-66</strain>
    </source>
</reference>
<accession>A0A3P5WSS2</accession>
<evidence type="ECO:0000313" key="2">
    <source>
        <dbReference type="EMBL" id="VDC21656.1"/>
    </source>
</evidence>
<dbReference type="OrthoDB" id="3540923at2"/>
<evidence type="ECO:0000256" key="1">
    <source>
        <dbReference type="SAM" id="Coils"/>
    </source>
</evidence>
<protein>
    <submittedName>
        <fullName evidence="2">Uncharacterized protein</fullName>
    </submittedName>
</protein>
<name>A0A3P5WSS2_9BACL</name>
<dbReference type="RefSeq" id="WP_124069096.1">
    <property type="nucleotide sequence ID" value="NZ_CBCRXF010000007.1"/>
</dbReference>
<sequence>MQRDIHERQMELMMKRTERNRIKRRLDGTEQQLNEATVLRDRLHKQLTKEQLDVVKLGKFSFLNKISEWTGTWDEKMKKEIEEVADAELKYNEAEKTVTDLEAEVERLRAEMSNLAFAYIDEEWSDFLKVKEMWIRQNDSAANHTLQKIADDRIRIHSMMREIVEARDAGDKAIRALDAALDKLGSAEGISMWDTFLGGGMLVSAMKYSEINSSDDLVHRAQRALRHFETELMDVQNVASESFTVNKNDIFTFTDIFFDNIFSDWMVHSRITDAKSKLNTVLKDVCRVRDQLARKHAESEEELRRIEQQQQDIIVS</sequence>
<dbReference type="AlphaFoldDB" id="A0A3P5WSS2"/>
<evidence type="ECO:0000313" key="3">
    <source>
        <dbReference type="Proteomes" id="UP000270468"/>
    </source>
</evidence>
<gene>
    <name evidence="2" type="ORF">FILTAD_00660</name>
</gene>
<proteinExistence type="predicted"/>
<feature type="coiled-coil region" evidence="1">
    <location>
        <begin position="77"/>
        <end position="118"/>
    </location>
</feature>